<evidence type="ECO:0000313" key="3">
    <source>
        <dbReference type="Proteomes" id="UP000192907"/>
    </source>
</evidence>
<keyword evidence="3" id="KW-1185">Reference proteome</keyword>
<proteinExistence type="predicted"/>
<organism evidence="2 3">
    <name type="scientific">Pseudobacteriovorax antillogorgiicola</name>
    <dbReference type="NCBI Taxonomy" id="1513793"/>
    <lineage>
        <taxon>Bacteria</taxon>
        <taxon>Pseudomonadati</taxon>
        <taxon>Bdellovibrionota</taxon>
        <taxon>Oligoflexia</taxon>
        <taxon>Oligoflexales</taxon>
        <taxon>Pseudobacteriovoracaceae</taxon>
        <taxon>Pseudobacteriovorax</taxon>
    </lineage>
</organism>
<evidence type="ECO:0000256" key="1">
    <source>
        <dbReference type="SAM" id="MobiDB-lite"/>
    </source>
</evidence>
<dbReference type="Proteomes" id="UP000192907">
    <property type="component" value="Unassembled WGS sequence"/>
</dbReference>
<feature type="region of interest" description="Disordered" evidence="1">
    <location>
        <begin position="49"/>
        <end position="71"/>
    </location>
</feature>
<feature type="compositionally biased region" description="Basic residues" evidence="1">
    <location>
        <begin position="57"/>
        <end position="67"/>
    </location>
</feature>
<dbReference type="RefSeq" id="WP_132324481.1">
    <property type="nucleotide sequence ID" value="NZ_FWZT01000027.1"/>
</dbReference>
<name>A0A1Y6CRW7_9BACT</name>
<evidence type="ECO:0000313" key="2">
    <source>
        <dbReference type="EMBL" id="SMF73141.1"/>
    </source>
</evidence>
<sequence>MKNIIESPFLEFLDEAQQKKIEAMMIDELSKKFETYGYKLVPIKKKKKPTKQEVTITHHKPKNKSKSRSGIAYGGKSYRSLKKACEELGLNYVSVSYYKRKGEPIEDILDRMLAKDGTGSSKPKFVKRRRGELFSLNS</sequence>
<dbReference type="AlphaFoldDB" id="A0A1Y6CRW7"/>
<dbReference type="EMBL" id="FWZT01000027">
    <property type="protein sequence ID" value="SMF73141.1"/>
    <property type="molecule type" value="Genomic_DNA"/>
</dbReference>
<protein>
    <submittedName>
        <fullName evidence="2">Uncharacterized protein</fullName>
    </submittedName>
</protein>
<accession>A0A1Y6CRW7</accession>
<reference evidence="3" key="1">
    <citation type="submission" date="2017-04" db="EMBL/GenBank/DDBJ databases">
        <authorList>
            <person name="Varghese N."/>
            <person name="Submissions S."/>
        </authorList>
    </citation>
    <scope>NUCLEOTIDE SEQUENCE [LARGE SCALE GENOMIC DNA]</scope>
    <source>
        <strain evidence="3">RKEM611</strain>
    </source>
</reference>
<gene>
    <name evidence="2" type="ORF">SAMN06296036_12771</name>
</gene>